<dbReference type="InterPro" id="IPR004045">
    <property type="entry name" value="Glutathione_S-Trfase_N"/>
</dbReference>
<dbReference type="STRING" id="63057.A0A2P5FFQ0"/>
<dbReference type="InterPro" id="IPR036249">
    <property type="entry name" value="Thioredoxin-like_sf"/>
</dbReference>
<feature type="domain" description="GST N-terminal" evidence="8">
    <location>
        <begin position="2"/>
        <end position="82"/>
    </location>
</feature>
<dbReference type="GO" id="GO:0009407">
    <property type="term" value="P:toxin catabolic process"/>
    <property type="evidence" value="ECO:0007669"/>
    <property type="project" value="UniProtKB-ARBA"/>
</dbReference>
<dbReference type="InterPro" id="IPR034347">
    <property type="entry name" value="GST_Phi_C"/>
</dbReference>
<dbReference type="InterPro" id="IPR036282">
    <property type="entry name" value="Glutathione-S-Trfase_C_sf"/>
</dbReference>
<keyword evidence="11" id="KW-1185">Reference proteome</keyword>
<dbReference type="Pfam" id="PF02798">
    <property type="entry name" value="GST_N"/>
    <property type="match status" value="1"/>
</dbReference>
<dbReference type="InterPro" id="IPR040079">
    <property type="entry name" value="Glutathione_S-Trfase"/>
</dbReference>
<dbReference type="SFLD" id="SFLDG00358">
    <property type="entry name" value="Main_(cytGST)"/>
    <property type="match status" value="1"/>
</dbReference>
<dbReference type="FunFam" id="3.40.30.10:FF:000016">
    <property type="entry name" value="Glutathione S-transferase F2"/>
    <property type="match status" value="1"/>
</dbReference>
<evidence type="ECO:0000256" key="5">
    <source>
        <dbReference type="ARBA" id="ARBA00022575"/>
    </source>
</evidence>
<feature type="domain" description="GST C-terminal" evidence="9">
    <location>
        <begin position="89"/>
        <end position="215"/>
    </location>
</feature>
<evidence type="ECO:0000256" key="4">
    <source>
        <dbReference type="ARBA" id="ARBA00022490"/>
    </source>
</evidence>
<dbReference type="GO" id="GO:0004364">
    <property type="term" value="F:glutathione transferase activity"/>
    <property type="evidence" value="ECO:0007669"/>
    <property type="project" value="UniProtKB-EC"/>
</dbReference>
<dbReference type="PANTHER" id="PTHR43900:SF37">
    <property type="entry name" value="GLUTATHIONE TRANSFERASE"/>
    <property type="match status" value="1"/>
</dbReference>
<dbReference type="PANTHER" id="PTHR43900">
    <property type="entry name" value="GLUTATHIONE S-TRANSFERASE RHO"/>
    <property type="match status" value="1"/>
</dbReference>
<dbReference type="FunFam" id="1.20.1050.10:FF:000004">
    <property type="entry name" value="Glutathione S-transferase F2"/>
    <property type="match status" value="1"/>
</dbReference>
<dbReference type="PROSITE" id="PS50404">
    <property type="entry name" value="GST_NTER"/>
    <property type="match status" value="1"/>
</dbReference>
<dbReference type="GO" id="GO:0006749">
    <property type="term" value="P:glutathione metabolic process"/>
    <property type="evidence" value="ECO:0007669"/>
    <property type="project" value="TreeGrafter"/>
</dbReference>
<keyword evidence="6" id="KW-0808">Transferase</keyword>
<sequence length="215" mass="24689">MSIPKLYGSLSCQDTMRVLASIYEHDLQFEFIPVDPHNKQTDQAFLSLSPFGQIPVFQDEDLTLFESRAAMRYISHHYPKPGKEQVFEDPKLQGIAATWIDVEDHQFNSPSSKLIRELIENPKKGFPGNQTVVEEEREKLAKVLDVYEERLKEFNYLGGNKFTSADLSHLPNLYSLLGTSLKKLFEERPRVGAWCRDILSRPAWSKVVEITGINM</sequence>
<dbReference type="Gene3D" id="1.20.1050.10">
    <property type="match status" value="1"/>
</dbReference>
<dbReference type="OrthoDB" id="422574at2759"/>
<dbReference type="Proteomes" id="UP000237000">
    <property type="component" value="Unassembled WGS sequence"/>
</dbReference>
<evidence type="ECO:0000259" key="8">
    <source>
        <dbReference type="PROSITE" id="PS50404"/>
    </source>
</evidence>
<evidence type="ECO:0000256" key="6">
    <source>
        <dbReference type="ARBA" id="ARBA00022679"/>
    </source>
</evidence>
<evidence type="ECO:0000259" key="9">
    <source>
        <dbReference type="PROSITE" id="PS50405"/>
    </source>
</evidence>
<protein>
    <recommendedName>
        <fullName evidence="3">glutathione transferase</fullName>
        <ecNumber evidence="3">2.5.1.18</ecNumber>
    </recommendedName>
</protein>
<evidence type="ECO:0000256" key="1">
    <source>
        <dbReference type="ARBA" id="ARBA00004514"/>
    </source>
</evidence>
<dbReference type="CDD" id="cd03187">
    <property type="entry name" value="GST_C_Phi"/>
    <property type="match status" value="1"/>
</dbReference>
<dbReference type="InterPro" id="IPR004046">
    <property type="entry name" value="GST_C"/>
</dbReference>
<dbReference type="GO" id="GO:0043295">
    <property type="term" value="F:glutathione binding"/>
    <property type="evidence" value="ECO:0007669"/>
    <property type="project" value="TreeGrafter"/>
</dbReference>
<dbReference type="Gene3D" id="3.40.30.10">
    <property type="entry name" value="Glutaredoxin"/>
    <property type="match status" value="1"/>
</dbReference>
<dbReference type="PROSITE" id="PS50405">
    <property type="entry name" value="GST_CTER"/>
    <property type="match status" value="1"/>
</dbReference>
<comment type="similarity">
    <text evidence="2">Belongs to the GST superfamily. Phi family.</text>
</comment>
<dbReference type="AlphaFoldDB" id="A0A2P5FFQ0"/>
<dbReference type="EC" id="2.5.1.18" evidence="3"/>
<evidence type="ECO:0000256" key="7">
    <source>
        <dbReference type="ARBA" id="ARBA00047960"/>
    </source>
</evidence>
<keyword evidence="4" id="KW-0963">Cytoplasm</keyword>
<evidence type="ECO:0000256" key="3">
    <source>
        <dbReference type="ARBA" id="ARBA00012452"/>
    </source>
</evidence>
<keyword evidence="5" id="KW-0216">Detoxification</keyword>
<dbReference type="SUPFAM" id="SSF52833">
    <property type="entry name" value="Thioredoxin-like"/>
    <property type="match status" value="1"/>
</dbReference>
<dbReference type="InParanoid" id="A0A2P5FFQ0"/>
<evidence type="ECO:0000313" key="11">
    <source>
        <dbReference type="Proteomes" id="UP000237000"/>
    </source>
</evidence>
<evidence type="ECO:0000256" key="2">
    <source>
        <dbReference type="ARBA" id="ARBA00010128"/>
    </source>
</evidence>
<organism evidence="10 11">
    <name type="scientific">Trema orientale</name>
    <name type="common">Charcoal tree</name>
    <name type="synonym">Celtis orientalis</name>
    <dbReference type="NCBI Taxonomy" id="63057"/>
    <lineage>
        <taxon>Eukaryota</taxon>
        <taxon>Viridiplantae</taxon>
        <taxon>Streptophyta</taxon>
        <taxon>Embryophyta</taxon>
        <taxon>Tracheophyta</taxon>
        <taxon>Spermatophyta</taxon>
        <taxon>Magnoliopsida</taxon>
        <taxon>eudicotyledons</taxon>
        <taxon>Gunneridae</taxon>
        <taxon>Pentapetalae</taxon>
        <taxon>rosids</taxon>
        <taxon>fabids</taxon>
        <taxon>Rosales</taxon>
        <taxon>Cannabaceae</taxon>
        <taxon>Trema</taxon>
    </lineage>
</organism>
<evidence type="ECO:0000313" key="10">
    <source>
        <dbReference type="EMBL" id="PON96604.1"/>
    </source>
</evidence>
<reference evidence="11" key="1">
    <citation type="submission" date="2016-06" db="EMBL/GenBank/DDBJ databases">
        <title>Parallel loss of symbiosis genes in relatives of nitrogen-fixing non-legume Parasponia.</title>
        <authorList>
            <person name="Van Velzen R."/>
            <person name="Holmer R."/>
            <person name="Bu F."/>
            <person name="Rutten L."/>
            <person name="Van Zeijl A."/>
            <person name="Liu W."/>
            <person name="Santuari L."/>
            <person name="Cao Q."/>
            <person name="Sharma T."/>
            <person name="Shen D."/>
            <person name="Roswanjaya Y."/>
            <person name="Wardhani T."/>
            <person name="Kalhor M.S."/>
            <person name="Jansen J."/>
            <person name="Van den Hoogen J."/>
            <person name="Gungor B."/>
            <person name="Hartog M."/>
            <person name="Hontelez J."/>
            <person name="Verver J."/>
            <person name="Yang W.-C."/>
            <person name="Schijlen E."/>
            <person name="Repin R."/>
            <person name="Schilthuizen M."/>
            <person name="Schranz E."/>
            <person name="Heidstra R."/>
            <person name="Miyata K."/>
            <person name="Fedorova E."/>
            <person name="Kohlen W."/>
            <person name="Bisseling T."/>
            <person name="Smit S."/>
            <person name="Geurts R."/>
        </authorList>
    </citation>
    <scope>NUCLEOTIDE SEQUENCE [LARGE SCALE GENOMIC DNA]</scope>
    <source>
        <strain evidence="11">cv. RG33-2</strain>
    </source>
</reference>
<comment type="catalytic activity">
    <reaction evidence="7">
        <text>RX + glutathione = an S-substituted glutathione + a halide anion + H(+)</text>
        <dbReference type="Rhea" id="RHEA:16437"/>
        <dbReference type="ChEBI" id="CHEBI:15378"/>
        <dbReference type="ChEBI" id="CHEBI:16042"/>
        <dbReference type="ChEBI" id="CHEBI:17792"/>
        <dbReference type="ChEBI" id="CHEBI:57925"/>
        <dbReference type="ChEBI" id="CHEBI:90779"/>
        <dbReference type="EC" id="2.5.1.18"/>
    </reaction>
</comment>
<dbReference type="InterPro" id="IPR010987">
    <property type="entry name" value="Glutathione-S-Trfase_C-like"/>
</dbReference>
<comment type="subcellular location">
    <subcellularLocation>
        <location evidence="1">Cytoplasm</location>
        <location evidence="1">Cytosol</location>
    </subcellularLocation>
</comment>
<accession>A0A2P5FFQ0</accession>
<proteinExistence type="inferred from homology"/>
<name>A0A2P5FFQ0_TREOI</name>
<gene>
    <name evidence="10" type="ORF">TorRG33x02_075850</name>
</gene>
<comment type="caution">
    <text evidence="10">The sequence shown here is derived from an EMBL/GenBank/DDBJ whole genome shotgun (WGS) entry which is preliminary data.</text>
</comment>
<dbReference type="SUPFAM" id="SSF47616">
    <property type="entry name" value="GST C-terminal domain-like"/>
    <property type="match status" value="1"/>
</dbReference>
<dbReference type="Pfam" id="PF00043">
    <property type="entry name" value="GST_C"/>
    <property type="match status" value="1"/>
</dbReference>
<dbReference type="SFLD" id="SFLDS00019">
    <property type="entry name" value="Glutathione_Transferase_(cytos"/>
    <property type="match status" value="1"/>
</dbReference>
<dbReference type="EMBL" id="JXTC01000037">
    <property type="protein sequence ID" value="PON96604.1"/>
    <property type="molecule type" value="Genomic_DNA"/>
</dbReference>
<dbReference type="GO" id="GO:0005829">
    <property type="term" value="C:cytosol"/>
    <property type="evidence" value="ECO:0007669"/>
    <property type="project" value="UniProtKB-SubCell"/>
</dbReference>